<reference evidence="2 3" key="1">
    <citation type="submission" date="2014-09" db="EMBL/GenBank/DDBJ databases">
        <authorList>
            <person name="Magalhaes I.L.F."/>
            <person name="Oliveira U."/>
            <person name="Santos F.R."/>
            <person name="Vidigal T.H.D.A."/>
            <person name="Brescovit A.D."/>
            <person name="Santos A.J."/>
        </authorList>
    </citation>
    <scope>NUCLEOTIDE SEQUENCE [LARGE SCALE GENOMIC DNA]</scope>
</reference>
<sequence length="367" mass="38130">MDATASAPTSQKSMGASGEADQARQEQFSSSASASASASHSAALPPVAVQSIAAEIETSEENEEPERDIAGRYVASLEDDQGQEAAISHGTLAVASGQALAPHSIRQASSGANDTSSDAVGAELVAGALEVESIPVISTEAQEIPPAYTVFDSFEYHANRIQGVLVSHAARISNVETSQEQNATNNDTLRGRVDSHAQAIESLQSFTVEAYSQAKLASMLQGERIARLEWQVWLYSRIALVAMVILAGVLLRQSAQIKDLHALQARSAFAGFVQSYGSTLGNALSNCVRSSFDVFVLLRNSVSGVHGTLATISLPQVSANSSAISANSSASTNASSSFLEGLLGLWKLPSANAKQGVSVSLPAAGDP</sequence>
<feature type="region of interest" description="Disordered" evidence="1">
    <location>
        <begin position="1"/>
        <end position="44"/>
    </location>
</feature>
<keyword evidence="3" id="KW-1185">Reference proteome</keyword>
<feature type="compositionally biased region" description="Polar residues" evidence="1">
    <location>
        <begin position="1"/>
        <end position="14"/>
    </location>
</feature>
<name>A0A0P1BD84_9BASI</name>
<dbReference type="Proteomes" id="UP000054845">
    <property type="component" value="Unassembled WGS sequence"/>
</dbReference>
<feature type="compositionally biased region" description="Low complexity" evidence="1">
    <location>
        <begin position="29"/>
        <end position="43"/>
    </location>
</feature>
<evidence type="ECO:0000313" key="3">
    <source>
        <dbReference type="Proteomes" id="UP000054845"/>
    </source>
</evidence>
<dbReference type="EMBL" id="CCYA01000217">
    <property type="protein sequence ID" value="CEH13311.1"/>
    <property type="molecule type" value="Genomic_DNA"/>
</dbReference>
<dbReference type="AlphaFoldDB" id="A0A0P1BD84"/>
<proteinExistence type="predicted"/>
<accession>A0A0P1BD84</accession>
<evidence type="ECO:0000313" key="2">
    <source>
        <dbReference type="EMBL" id="CEH13311.1"/>
    </source>
</evidence>
<protein>
    <submittedName>
        <fullName evidence="2">Uncharacterized protein</fullName>
    </submittedName>
</protein>
<organism evidence="2 3">
    <name type="scientific">Ceraceosorus bombacis</name>
    <dbReference type="NCBI Taxonomy" id="401625"/>
    <lineage>
        <taxon>Eukaryota</taxon>
        <taxon>Fungi</taxon>
        <taxon>Dikarya</taxon>
        <taxon>Basidiomycota</taxon>
        <taxon>Ustilaginomycotina</taxon>
        <taxon>Exobasidiomycetes</taxon>
        <taxon>Ceraceosorales</taxon>
        <taxon>Ceraceosoraceae</taxon>
        <taxon>Ceraceosorus</taxon>
    </lineage>
</organism>
<evidence type="ECO:0000256" key="1">
    <source>
        <dbReference type="SAM" id="MobiDB-lite"/>
    </source>
</evidence>